<keyword evidence="3 9" id="KW-0812">Transmembrane</keyword>
<name>A0A1D6HQ80_MAIZE</name>
<feature type="region of interest" description="Disordered" evidence="8">
    <location>
        <begin position="753"/>
        <end position="792"/>
    </location>
</feature>
<feature type="compositionally biased region" description="Low complexity" evidence="8">
    <location>
        <begin position="338"/>
        <end position="359"/>
    </location>
</feature>
<dbReference type="GO" id="GO:0004672">
    <property type="term" value="F:protein kinase activity"/>
    <property type="evidence" value="ECO:0007669"/>
    <property type="project" value="InterPro"/>
</dbReference>
<comment type="subcellular location">
    <subcellularLocation>
        <location evidence="1">Membrane</location>
    </subcellularLocation>
</comment>
<dbReference type="InterPro" id="IPR046959">
    <property type="entry name" value="PRK1-6/SRF4-like"/>
</dbReference>
<dbReference type="AlphaFoldDB" id="A0A1D6HQ80"/>
<evidence type="ECO:0000256" key="7">
    <source>
        <dbReference type="ARBA" id="ARBA00023136"/>
    </source>
</evidence>
<dbReference type="Pfam" id="PF07714">
    <property type="entry name" value="PK_Tyr_Ser-Thr"/>
    <property type="match status" value="1"/>
</dbReference>
<keyword evidence="7 9" id="KW-0472">Membrane</keyword>
<proteinExistence type="predicted"/>
<evidence type="ECO:0000313" key="11">
    <source>
        <dbReference type="EMBL" id="AQK76430.1"/>
    </source>
</evidence>
<gene>
    <name evidence="11" type="ORF">ZEAMMB73_Zm00001d018541</name>
</gene>
<reference evidence="11" key="1">
    <citation type="submission" date="2015-12" db="EMBL/GenBank/DDBJ databases">
        <title>Update maize B73 reference genome by single molecule sequencing technologies.</title>
        <authorList>
            <consortium name="Maize Genome Sequencing Project"/>
            <person name="Ware D."/>
        </authorList>
    </citation>
    <scope>NUCLEOTIDE SEQUENCE</scope>
    <source>
        <tissue evidence="11">Seedling</tissue>
    </source>
</reference>
<dbReference type="InterPro" id="IPR001611">
    <property type="entry name" value="Leu-rich_rpt"/>
</dbReference>
<feature type="chain" id="PRO_5010805002" evidence="10">
    <location>
        <begin position="47"/>
        <end position="792"/>
    </location>
</feature>
<feature type="compositionally biased region" description="Low complexity" evidence="8">
    <location>
        <begin position="753"/>
        <end position="768"/>
    </location>
</feature>
<feature type="transmembrane region" description="Helical" evidence="9">
    <location>
        <begin position="286"/>
        <end position="308"/>
    </location>
</feature>
<dbReference type="GO" id="GO:0016020">
    <property type="term" value="C:membrane"/>
    <property type="evidence" value="ECO:0007669"/>
    <property type="project" value="UniProtKB-SubCell"/>
</dbReference>
<evidence type="ECO:0000256" key="2">
    <source>
        <dbReference type="ARBA" id="ARBA00022614"/>
    </source>
</evidence>
<dbReference type="PANTHER" id="PTHR48007:SF39">
    <property type="entry name" value="PROTEIN KINASE DOMAIN-CONTAINING PROTEIN"/>
    <property type="match status" value="1"/>
</dbReference>
<feature type="region of interest" description="Disordered" evidence="8">
    <location>
        <begin position="331"/>
        <end position="362"/>
    </location>
</feature>
<dbReference type="SMR" id="A0A1D6HQ80"/>
<sequence length="792" mass="84184">MGEPKPPRPTQSSRPATLTMPRRAGAAWPCFLLLHIIAHLHLAVNAADADALLTFKSSLDRSDRLPWRPDTAPAFCASWPGVRQCAPAGRVTKLVLEGLNLTGSLTAALLAPLAELRVLSLKSNALTGPIPEALPRALPNLKLLYLADNRLQGRVPATLAMLHRATVIVLSGNRLTGQIPPSLAALPRLTSLLLDRNLLTGAVPPLAQRTLRALNVSANRLSGEIPRSLAARFNASSFLPNAGLCGAPLAVRCVAGGPSPAPLTAATAAFAPLPPPRTKARRGKNAAVVAGATVAGVVVLAILVAAALMASRRGRNKRVAGDVDKGNAGTVAAEAEHQTAQAQQQHIHASSAAPAATTAGGVGGREFSWEREGIGKLVFCGGVAEMYSLEELLRASAETLGRGEVGSTYKAVMETGFIVTVKRMRDPSAGGVGAAEFGRRAEELGRVRHPNAVALRAYFQAKEERLLVYDYYPNGSLFSLVHDHIEDTQADPASQGHGFLVTSLTMDCDGRTIKKSMSLSWSGLAWVALPSSHGSAVQCSYPKGPFGPLPLFVAVWLWQAGRSRPSSKGKPLHWTSCMKIAEDVAAGLVHLHQWSIVHGNLKPSNVLLGPDFESCLTDYGLLPTLLPSNAELHSSSSLFYRAPEVRGAHATSLELFTPATDVYSFGVLLLELLTGRTPFQDLMELHGDDIPSWVRAVREEERETESVSAGGGGAEEKLTALINIAATCVAADPARRPTTAELLRMVREARAEAMSSSNSSDRSPARWSDAMLGVPLPRDQAAESFTDRERLD</sequence>
<dbReference type="GO" id="GO:0005524">
    <property type="term" value="F:ATP binding"/>
    <property type="evidence" value="ECO:0007669"/>
    <property type="project" value="InterPro"/>
</dbReference>
<evidence type="ECO:0000256" key="5">
    <source>
        <dbReference type="ARBA" id="ARBA00022737"/>
    </source>
</evidence>
<organism evidence="11">
    <name type="scientific">Zea mays</name>
    <name type="common">Maize</name>
    <dbReference type="NCBI Taxonomy" id="4577"/>
    <lineage>
        <taxon>Eukaryota</taxon>
        <taxon>Viridiplantae</taxon>
        <taxon>Streptophyta</taxon>
        <taxon>Embryophyta</taxon>
        <taxon>Tracheophyta</taxon>
        <taxon>Spermatophyta</taxon>
        <taxon>Magnoliopsida</taxon>
        <taxon>Liliopsida</taxon>
        <taxon>Poales</taxon>
        <taxon>Poaceae</taxon>
        <taxon>PACMAD clade</taxon>
        <taxon>Panicoideae</taxon>
        <taxon>Andropogonodae</taxon>
        <taxon>Andropogoneae</taxon>
        <taxon>Tripsacinae</taxon>
        <taxon>Zea</taxon>
    </lineage>
</organism>
<evidence type="ECO:0000256" key="9">
    <source>
        <dbReference type="SAM" id="Phobius"/>
    </source>
</evidence>
<dbReference type="SUPFAM" id="SSF52058">
    <property type="entry name" value="L domain-like"/>
    <property type="match status" value="1"/>
</dbReference>
<dbReference type="IntAct" id="A0A1D6HQ80">
    <property type="interactions" value="2"/>
</dbReference>
<keyword evidence="11" id="KW-0675">Receptor</keyword>
<feature type="signal peptide" evidence="10">
    <location>
        <begin position="1"/>
        <end position="46"/>
    </location>
</feature>
<dbReference type="InterPro" id="IPR032675">
    <property type="entry name" value="LRR_dom_sf"/>
</dbReference>
<dbReference type="InterPro" id="IPR001245">
    <property type="entry name" value="Ser-Thr/Tyr_kinase_cat_dom"/>
</dbReference>
<keyword evidence="2" id="KW-0433">Leucine-rich repeat</keyword>
<dbReference type="Gene3D" id="3.30.200.20">
    <property type="entry name" value="Phosphorylase Kinase, domain 1"/>
    <property type="match status" value="1"/>
</dbReference>
<evidence type="ECO:0000256" key="6">
    <source>
        <dbReference type="ARBA" id="ARBA00022989"/>
    </source>
</evidence>
<keyword evidence="6 9" id="KW-1133">Transmembrane helix</keyword>
<keyword evidence="11" id="KW-0808">Transferase</keyword>
<accession>A0A1D6HQ80</accession>
<dbReference type="InterPro" id="IPR011009">
    <property type="entry name" value="Kinase-like_dom_sf"/>
</dbReference>
<evidence type="ECO:0000256" key="10">
    <source>
        <dbReference type="SAM" id="SignalP"/>
    </source>
</evidence>
<keyword evidence="11" id="KW-0418">Kinase</keyword>
<evidence type="ECO:0000256" key="8">
    <source>
        <dbReference type="SAM" id="MobiDB-lite"/>
    </source>
</evidence>
<dbReference type="ExpressionAtlas" id="A0A1D6HQ80">
    <property type="expression patterns" value="baseline and differential"/>
</dbReference>
<dbReference type="InterPro" id="IPR000719">
    <property type="entry name" value="Prot_kinase_dom"/>
</dbReference>
<dbReference type="EMBL" id="CM000781">
    <property type="protein sequence ID" value="AQK76430.1"/>
    <property type="molecule type" value="Genomic_DNA"/>
</dbReference>
<dbReference type="InterPro" id="IPR013210">
    <property type="entry name" value="LRR_N_plant-typ"/>
</dbReference>
<dbReference type="PROSITE" id="PS50011">
    <property type="entry name" value="PROTEIN_KINASE_DOM"/>
    <property type="match status" value="1"/>
</dbReference>
<dbReference type="Gene3D" id="3.80.10.10">
    <property type="entry name" value="Ribonuclease Inhibitor"/>
    <property type="match status" value="2"/>
</dbReference>
<evidence type="ECO:0000256" key="4">
    <source>
        <dbReference type="ARBA" id="ARBA00022729"/>
    </source>
</evidence>
<keyword evidence="5" id="KW-0677">Repeat</keyword>
<dbReference type="Gene3D" id="1.10.510.10">
    <property type="entry name" value="Transferase(Phosphotransferase) domain 1"/>
    <property type="match status" value="1"/>
</dbReference>
<keyword evidence="4 10" id="KW-0732">Signal</keyword>
<evidence type="ECO:0000256" key="3">
    <source>
        <dbReference type="ARBA" id="ARBA00022692"/>
    </source>
</evidence>
<dbReference type="PANTHER" id="PTHR48007">
    <property type="entry name" value="LEUCINE-RICH REPEAT RECEPTOR-LIKE PROTEIN KINASE PXC1"/>
    <property type="match status" value="1"/>
</dbReference>
<dbReference type="FunFam" id="3.80.10.10:FF:000400">
    <property type="entry name" value="Nuclear pore complex protein NUP107"/>
    <property type="match status" value="1"/>
</dbReference>
<dbReference type="Pfam" id="PF13855">
    <property type="entry name" value="LRR_8"/>
    <property type="match status" value="1"/>
</dbReference>
<dbReference type="SUPFAM" id="SSF56112">
    <property type="entry name" value="Protein kinase-like (PK-like)"/>
    <property type="match status" value="1"/>
</dbReference>
<protein>
    <submittedName>
        <fullName evidence="11">Inactive leucine-rich repeat receptor-like serine/threonine-protein kinase</fullName>
    </submittedName>
</protein>
<dbReference type="InParanoid" id="A0A1D6HQ80"/>
<evidence type="ECO:0000256" key="1">
    <source>
        <dbReference type="ARBA" id="ARBA00004370"/>
    </source>
</evidence>
<dbReference type="Pfam" id="PF08263">
    <property type="entry name" value="LRRNT_2"/>
    <property type="match status" value="1"/>
</dbReference>
<dbReference type="STRING" id="4577.A0A1D6HQ80"/>